<keyword evidence="4" id="KW-0418">Kinase</keyword>
<dbReference type="Proteomes" id="UP001054945">
    <property type="component" value="Unassembled WGS sequence"/>
</dbReference>
<dbReference type="EMBL" id="BPLR01003188">
    <property type="protein sequence ID" value="GIX81960.1"/>
    <property type="molecule type" value="Genomic_DNA"/>
</dbReference>
<evidence type="ECO:0000259" key="3">
    <source>
        <dbReference type="PROSITE" id="PS50853"/>
    </source>
</evidence>
<feature type="domain" description="Fibronectin type-III" evidence="3">
    <location>
        <begin position="1595"/>
        <end position="1701"/>
    </location>
</feature>
<dbReference type="PANTHER" id="PTHR46513">
    <property type="entry name" value="VITELLOGENIN RECEPTOR-LIKE PROTEIN-RELATED-RELATED"/>
    <property type="match status" value="1"/>
</dbReference>
<evidence type="ECO:0000313" key="4">
    <source>
        <dbReference type="EMBL" id="GIX81960.1"/>
    </source>
</evidence>
<evidence type="ECO:0000256" key="1">
    <source>
        <dbReference type="ARBA" id="ARBA00022536"/>
    </source>
</evidence>
<dbReference type="Pfam" id="PF00041">
    <property type="entry name" value="fn3"/>
    <property type="match status" value="3"/>
</dbReference>
<dbReference type="InterPro" id="IPR036116">
    <property type="entry name" value="FN3_sf"/>
</dbReference>
<gene>
    <name evidence="4" type="primary">Ros1</name>
    <name evidence="4" type="ORF">CEXT_637431</name>
</gene>
<dbReference type="InterPro" id="IPR050778">
    <property type="entry name" value="Cueball_EGF_LRP_Nidogen"/>
</dbReference>
<feature type="region of interest" description="Disordered" evidence="2">
    <location>
        <begin position="1713"/>
        <end position="1745"/>
    </location>
</feature>
<keyword evidence="1" id="KW-0245">EGF-like domain</keyword>
<evidence type="ECO:0000313" key="5">
    <source>
        <dbReference type="Proteomes" id="UP001054945"/>
    </source>
</evidence>
<evidence type="ECO:0000256" key="2">
    <source>
        <dbReference type="SAM" id="MobiDB-lite"/>
    </source>
</evidence>
<dbReference type="InterPro" id="IPR000033">
    <property type="entry name" value="LDLR_classB_rpt"/>
</dbReference>
<name>A0AAV4NCA8_CAEEX</name>
<dbReference type="PANTHER" id="PTHR46513:SF13">
    <property type="entry name" value="EGF-LIKE DOMAIN-CONTAINING PROTEIN"/>
    <property type="match status" value="1"/>
</dbReference>
<dbReference type="GO" id="GO:0016301">
    <property type="term" value="F:kinase activity"/>
    <property type="evidence" value="ECO:0007669"/>
    <property type="project" value="UniProtKB-KW"/>
</dbReference>
<dbReference type="Gene3D" id="2.60.40.10">
    <property type="entry name" value="Immunoglobulins"/>
    <property type="match status" value="5"/>
</dbReference>
<dbReference type="SMART" id="SM00135">
    <property type="entry name" value="LY"/>
    <property type="match status" value="6"/>
</dbReference>
<feature type="domain" description="Fibronectin type-III" evidence="3">
    <location>
        <begin position="1073"/>
        <end position="1177"/>
    </location>
</feature>
<keyword evidence="4" id="KW-0808">Transferase</keyword>
<feature type="domain" description="Fibronectin type-III" evidence="3">
    <location>
        <begin position="1488"/>
        <end position="1591"/>
    </location>
</feature>
<keyword evidence="5" id="KW-1185">Reference proteome</keyword>
<dbReference type="InterPro" id="IPR011042">
    <property type="entry name" value="6-blade_b-propeller_TolB-like"/>
</dbReference>
<dbReference type="InterPro" id="IPR013783">
    <property type="entry name" value="Ig-like_fold"/>
</dbReference>
<feature type="compositionally biased region" description="Low complexity" evidence="2">
    <location>
        <begin position="1722"/>
        <end position="1737"/>
    </location>
</feature>
<organism evidence="4 5">
    <name type="scientific">Caerostris extrusa</name>
    <name type="common">Bark spider</name>
    <name type="synonym">Caerostris bankana</name>
    <dbReference type="NCBI Taxonomy" id="172846"/>
    <lineage>
        <taxon>Eukaryota</taxon>
        <taxon>Metazoa</taxon>
        <taxon>Ecdysozoa</taxon>
        <taxon>Arthropoda</taxon>
        <taxon>Chelicerata</taxon>
        <taxon>Arachnida</taxon>
        <taxon>Araneae</taxon>
        <taxon>Araneomorphae</taxon>
        <taxon>Entelegynae</taxon>
        <taxon>Araneoidea</taxon>
        <taxon>Araneidae</taxon>
        <taxon>Caerostris</taxon>
    </lineage>
</organism>
<proteinExistence type="predicted"/>
<dbReference type="SUPFAM" id="SSF49265">
    <property type="entry name" value="Fibronectin type III"/>
    <property type="match status" value="4"/>
</dbReference>
<dbReference type="SMART" id="SM00060">
    <property type="entry name" value="FN3"/>
    <property type="match status" value="7"/>
</dbReference>
<protein>
    <submittedName>
        <fullName evidence="4">Tyrosine-protein kinase receptor</fullName>
    </submittedName>
</protein>
<feature type="domain" description="Fibronectin type-III" evidence="3">
    <location>
        <begin position="162"/>
        <end position="260"/>
    </location>
</feature>
<dbReference type="InterPro" id="IPR003961">
    <property type="entry name" value="FN3_dom"/>
</dbReference>
<dbReference type="SUPFAM" id="SSF63825">
    <property type="entry name" value="YWTD domain"/>
    <property type="match status" value="3"/>
</dbReference>
<accession>A0AAV4NCA8</accession>
<dbReference type="CDD" id="cd00063">
    <property type="entry name" value="FN3"/>
    <property type="match status" value="5"/>
</dbReference>
<reference evidence="4 5" key="1">
    <citation type="submission" date="2021-06" db="EMBL/GenBank/DDBJ databases">
        <title>Caerostris extrusa draft genome.</title>
        <authorList>
            <person name="Kono N."/>
            <person name="Arakawa K."/>
        </authorList>
    </citation>
    <scope>NUCLEOTIDE SEQUENCE [LARGE SCALE GENOMIC DNA]</scope>
</reference>
<feature type="domain" description="Fibronectin type-III" evidence="3">
    <location>
        <begin position="541"/>
        <end position="641"/>
    </location>
</feature>
<dbReference type="Gene3D" id="2.120.10.30">
    <property type="entry name" value="TolB, C-terminal domain"/>
    <property type="match status" value="3"/>
</dbReference>
<comment type="caution">
    <text evidence="4">The sequence shown here is derived from an EMBL/GenBank/DDBJ whole genome shotgun (WGS) entry which is preliminary data.</text>
</comment>
<dbReference type="PROSITE" id="PS50853">
    <property type="entry name" value="FN3"/>
    <property type="match status" value="5"/>
</dbReference>
<sequence length="1745" mass="194849">MKSSDDEDLAVSCNETCKVDKCREGCNLWTSAVSSSCHDVCEEDKKSYKNKLSVYCVRGCNIAITLYMKGIEDEIGTPAQPYLVAETRTNSTITIKWDRSSYSNISYLIQFRYDGQKHALDWEYYRPANILKDNYLKVEGLHAYTNEESIAISTLSFGVPSTPPIITCLTAVSCSRVSMSWDPPPLPNGPILSYVLYIYEYPYGTTMIKDISDTASDGGLHYMIQNLKPSTTYRISLSTRNSMGEGPFDVRNITTLTKRVSSSHYTPAHLLFGSKHLVMRQGLRILDDSRVLYTIQNKSASVTGVALYLKHNVFFVSDSQGNLSSVSMKGSPAGTLLRSNGSHFSALSVDWLNAKIYMAEEHQISRCDTNGGHYEVILHQTARAENMQVDPLNGYLYFTMTDPESGGGLYRIDLAEFDAGRAPDLERASLIVADGHLSAFAVDYKNFRLLLPSAANNTVVSVSLDGSEVSDIRGNSQTHFYRDIRSMAIHHDLLYWTTGDLLYGEEFHKMENKYYQNVYSVAGGPFLALNIHHAEYQPSPLPLNPVESVQALFGTDVAKISWSSPRLLSGQGKGSWKKWLYEIQLVDHLSGQTVHRMDIKGNVYDISNLAPNTTYSVKVRPYSEGGKGPWSKEFTSSTLKNRENGAGGSPHILWGAREGLLKSNFVGGEVEPIILRINLNNAHITDISSYNATFFINTNTSFVYAYNSEQSSLARLPNITSANSIAVDWFAPKLYYSSAANQMISRCNIDGSQPEPLPIVTMAKAIAVDSANAHLYWITSNSVERSRLNGMDHFVYMKNALFSGKHVMGLTLDLSQAKLYFMVRSFEGSVMYEACMAKNDAGSSCNPSEPEVIGSLSEDSLHGPVWYYNTKLFWLHENEKAFVSDISGKNFAHINGMGLNGLTSMEIMDDSMHTYPEGLDMRSIRVVPPSISEDAVRVEGTHNEFSIRWEPVSVVNFGAVFYEIRVDDGDEVYSCVTNDTLFVYPRMKRLAPFTELGVWIQAFTYYASSRKTVAYLHSPPSINSSYGKDLGLHQDEWAGTLHPGFSKISKEHLQVWYLGSSCLLPYGRLPLPQPLHPRIFITYKSAPLSRKHDIVAHFRWSPPAKANGIVSKYHVLCWMTVNETRMAVCNDVVDGRMLEFRKQHLLPNTTYSFQVHAVTAAGPGPPSERVEAETSVERPVPQLLLANPDSVRVADIDFHEERLLLGKATHPAAIAYLAEERRVFYLEEEGALMASSLDGANASLIRHLTYSEGCALTVDWIGRKLYYTELDKRIGQSTVFSVDLSIDNHPRQIFNHHSIINSLEVEPFSGSLIWTLAVKSNWSLMISDLSGSNIRPFFLQAAEHGHGRSKLKRSQPCSCTPSLTVGEAIAIDTTNTSELRVLFVEAEHGHVLFSDIRGCSCHVLVNATQNPNSGLPPTSITVDKSNIYWSNKKIGKVFSMPKANGYSDPPDPLTEPLIDEVRGIRSIRAIGHHLQPFPDASCLMSESYTEKARLTGKSDSSLVLYLPPVHRPKFCNRISAPSLLYTVHYGPTHEQCFSRDECRSKKTYNNTVILEVLKPFTNYSIRISVRNYYSNGVSPPGPESVFQTEAGVPSQPVNVSAKPVTPFEIDVSWEPPLVPKGFPVFYETRLKVKNTSREFLSTLYFECGKESSTDLSATLTTTEAGKDHYITVRAYSRLPSAQRQRGRSWCGRSGCRTTSPWWRPPRSLTLSWISPPRTASHTTSWSTRRWTRRSGGPPRSPPHNP</sequence>
<keyword evidence="4" id="KW-0675">Receptor</keyword>